<sequence>MSELKFDENCSEFDLESTEELFDRMNLQEQDEENLSFEDDENTLKQHQLDQDLEQVQRRQSIVFENAQKQVAVLENLLKTVEPDWQKAVENRMTAGECPPPQAYRFKDIYERKKQQLRQRHLEEERAKRQFHSRPMPNFSRVHRHLANRPTVHRITCAVTPNVLKTSRQMLLKRKQKIEQMQREQEELQKVNMYTKPKPVPKFKPAPLKPANAPLQLEVKPFRLSTELRAEQRKIFNAQTLQAQEAKRRQLEEQRKRREEEEFQKQRQLATFRARPNPFKYQFGGSATH</sequence>
<reference evidence="9" key="3">
    <citation type="submission" date="2025-08" db="UniProtKB">
        <authorList>
            <consortium name="RefSeq"/>
        </authorList>
    </citation>
    <scope>IDENTIFICATION</scope>
    <source>
        <tissue evidence="9">Whole organism</tissue>
    </source>
</reference>
<evidence type="ECO:0000313" key="9">
    <source>
        <dbReference type="RefSeq" id="XP_017860513.1"/>
    </source>
</evidence>
<name>A0ABM1NZX7_DROAR</name>
<protein>
    <submittedName>
        <fullName evidence="9">Cilia- and flagella-associated protein 58</fullName>
    </submittedName>
</protein>
<keyword evidence="4" id="KW-0206">Cytoskeleton</keyword>
<dbReference type="Pfam" id="PF06886">
    <property type="entry name" value="TPX2"/>
    <property type="match status" value="1"/>
</dbReference>
<reference evidence="8" key="1">
    <citation type="journal article" date="1997" name="Nucleic Acids Res.">
        <title>tRNAscan-SE: a program for improved detection of transfer RNA genes in genomic sequence.</title>
        <authorList>
            <person name="Lowe T.M."/>
            <person name="Eddy S.R."/>
        </authorList>
    </citation>
    <scope>NUCLEOTIDE SEQUENCE [LARGE SCALE GENOMIC DNA]</scope>
</reference>
<keyword evidence="5" id="KW-0175">Coiled coil</keyword>
<proteinExistence type="inferred from homology"/>
<gene>
    <name evidence="9" type="primary">LOC108612122</name>
</gene>
<evidence type="ECO:0000256" key="6">
    <source>
        <dbReference type="SAM" id="MobiDB-lite"/>
    </source>
</evidence>
<feature type="domain" description="TPX2 C-terminal" evidence="7">
    <location>
        <begin position="222"/>
        <end position="279"/>
    </location>
</feature>
<reference evidence="8" key="2">
    <citation type="journal article" date="2016" name="G3 (Bethesda)">
        <title>Genome Evolution in Three Species of Cactophilic Drosophila.</title>
        <authorList>
            <person name="Sanchez-Flores A."/>
            <person name="Penazola F."/>
            <person name="Carpinteyro-Ponce J."/>
            <person name="Nazario-Yepiz N."/>
            <person name="Abreu-Goodger C."/>
            <person name="Machado C.A."/>
            <person name="Markow T.A."/>
        </authorList>
    </citation>
    <scope>NUCLEOTIDE SEQUENCE [LARGE SCALE GENOMIC DNA]</scope>
</reference>
<comment type="similarity">
    <text evidence="2">Belongs to the TPX2 family.</text>
</comment>
<evidence type="ECO:0000256" key="1">
    <source>
        <dbReference type="ARBA" id="ARBA00004245"/>
    </source>
</evidence>
<dbReference type="RefSeq" id="XP_017860513.1">
    <property type="nucleotide sequence ID" value="XM_018005024.1"/>
</dbReference>
<keyword evidence="9" id="KW-0966">Cell projection</keyword>
<feature type="coiled-coil region" evidence="5">
    <location>
        <begin position="164"/>
        <end position="191"/>
    </location>
</feature>
<evidence type="ECO:0000259" key="7">
    <source>
        <dbReference type="Pfam" id="PF06886"/>
    </source>
</evidence>
<keyword evidence="9" id="KW-0969">Cilium</keyword>
<dbReference type="GeneID" id="108612122"/>
<evidence type="ECO:0000256" key="3">
    <source>
        <dbReference type="ARBA" id="ARBA00022490"/>
    </source>
</evidence>
<dbReference type="InterPro" id="IPR027329">
    <property type="entry name" value="TPX2_C"/>
</dbReference>
<feature type="compositionally biased region" description="Basic and acidic residues" evidence="6">
    <location>
        <begin position="245"/>
        <end position="265"/>
    </location>
</feature>
<organism evidence="8 9">
    <name type="scientific">Drosophila arizonae</name>
    <name type="common">Fruit fly</name>
    <dbReference type="NCBI Taxonomy" id="7263"/>
    <lineage>
        <taxon>Eukaryota</taxon>
        <taxon>Metazoa</taxon>
        <taxon>Ecdysozoa</taxon>
        <taxon>Arthropoda</taxon>
        <taxon>Hexapoda</taxon>
        <taxon>Insecta</taxon>
        <taxon>Pterygota</taxon>
        <taxon>Neoptera</taxon>
        <taxon>Endopterygota</taxon>
        <taxon>Diptera</taxon>
        <taxon>Brachycera</taxon>
        <taxon>Muscomorpha</taxon>
        <taxon>Ephydroidea</taxon>
        <taxon>Drosophilidae</taxon>
        <taxon>Drosophila</taxon>
    </lineage>
</organism>
<keyword evidence="8" id="KW-1185">Reference proteome</keyword>
<evidence type="ECO:0000256" key="2">
    <source>
        <dbReference type="ARBA" id="ARBA00005885"/>
    </source>
</evidence>
<feature type="region of interest" description="Disordered" evidence="6">
    <location>
        <begin position="242"/>
        <end position="289"/>
    </location>
</feature>
<evidence type="ECO:0000313" key="8">
    <source>
        <dbReference type="Proteomes" id="UP000694904"/>
    </source>
</evidence>
<evidence type="ECO:0000256" key="5">
    <source>
        <dbReference type="SAM" id="Coils"/>
    </source>
</evidence>
<keyword evidence="3" id="KW-0963">Cytoplasm</keyword>
<dbReference type="Proteomes" id="UP000694904">
    <property type="component" value="Chromosome 3"/>
</dbReference>
<accession>A0ABM1NZX7</accession>
<keyword evidence="9" id="KW-0282">Flagellum</keyword>
<evidence type="ECO:0000256" key="4">
    <source>
        <dbReference type="ARBA" id="ARBA00023212"/>
    </source>
</evidence>
<comment type="subcellular location">
    <subcellularLocation>
        <location evidence="1">Cytoplasm</location>
        <location evidence="1">Cytoskeleton</location>
    </subcellularLocation>
</comment>